<evidence type="ECO:0008006" key="3">
    <source>
        <dbReference type="Google" id="ProtNLM"/>
    </source>
</evidence>
<name>A0A1I2JIW0_9ACTN</name>
<dbReference type="RefSeq" id="WP_245796345.1">
    <property type="nucleotide sequence ID" value="NZ_FONG01000017.1"/>
</dbReference>
<protein>
    <recommendedName>
        <fullName evidence="3">MarR family transcriptional regulator</fullName>
    </recommendedName>
</protein>
<organism evidence="1 2">
    <name type="scientific">Actinacidiphila alni</name>
    <dbReference type="NCBI Taxonomy" id="380248"/>
    <lineage>
        <taxon>Bacteria</taxon>
        <taxon>Bacillati</taxon>
        <taxon>Actinomycetota</taxon>
        <taxon>Actinomycetes</taxon>
        <taxon>Kitasatosporales</taxon>
        <taxon>Streptomycetaceae</taxon>
        <taxon>Actinacidiphila</taxon>
    </lineage>
</organism>
<proteinExistence type="predicted"/>
<dbReference type="Proteomes" id="UP000199323">
    <property type="component" value="Unassembled WGS sequence"/>
</dbReference>
<dbReference type="EMBL" id="FONG01000017">
    <property type="protein sequence ID" value="SFF52621.1"/>
    <property type="molecule type" value="Genomic_DNA"/>
</dbReference>
<evidence type="ECO:0000313" key="1">
    <source>
        <dbReference type="EMBL" id="SFF52621.1"/>
    </source>
</evidence>
<reference evidence="1 2" key="1">
    <citation type="submission" date="2016-10" db="EMBL/GenBank/DDBJ databases">
        <authorList>
            <person name="de Groot N.N."/>
        </authorList>
    </citation>
    <scope>NUCLEOTIDE SEQUENCE [LARGE SCALE GENOMIC DNA]</scope>
    <source>
        <strain evidence="1 2">CGMCC 4.3510</strain>
    </source>
</reference>
<sequence>MHSAAPLPHLDLTEAQWRLLARLAEGSVPDPSDRSAFVEALALDGLDADLARDDLPTLRWMKLVDLADGSLALTDLGAAVHFRALYESSQERLAEIACLADMREAVAPHFARAVRRMADGSCSLPEALAGMDECD</sequence>
<evidence type="ECO:0000313" key="2">
    <source>
        <dbReference type="Proteomes" id="UP000199323"/>
    </source>
</evidence>
<keyword evidence="2" id="KW-1185">Reference proteome</keyword>
<accession>A0A1I2JIW0</accession>
<dbReference type="AlphaFoldDB" id="A0A1I2JIW0"/>
<gene>
    <name evidence="1" type="ORF">SAMN05216251_117144</name>
</gene>